<feature type="transmembrane region" description="Helical" evidence="4">
    <location>
        <begin position="362"/>
        <end position="380"/>
    </location>
</feature>
<dbReference type="SUPFAM" id="SSF50978">
    <property type="entry name" value="WD40 repeat-like"/>
    <property type="match status" value="1"/>
</dbReference>
<protein>
    <recommendedName>
        <fullName evidence="7">WD40 repeat-like protein</fullName>
    </recommendedName>
</protein>
<accession>A0ABR1J5P2</accession>
<dbReference type="PROSITE" id="PS50082">
    <property type="entry name" value="WD_REPEATS_2"/>
    <property type="match status" value="1"/>
</dbReference>
<evidence type="ECO:0000256" key="3">
    <source>
        <dbReference type="PROSITE-ProRule" id="PRU00221"/>
    </source>
</evidence>
<name>A0ABR1J5P2_9AGAR</name>
<evidence type="ECO:0008006" key="7">
    <source>
        <dbReference type="Google" id="ProtNLM"/>
    </source>
</evidence>
<dbReference type="Proteomes" id="UP001498398">
    <property type="component" value="Unassembled WGS sequence"/>
</dbReference>
<evidence type="ECO:0000313" key="5">
    <source>
        <dbReference type="EMBL" id="KAK7448098.1"/>
    </source>
</evidence>
<feature type="repeat" description="WD" evidence="3">
    <location>
        <begin position="19"/>
        <end position="59"/>
    </location>
</feature>
<evidence type="ECO:0000256" key="4">
    <source>
        <dbReference type="SAM" id="Phobius"/>
    </source>
</evidence>
<evidence type="ECO:0000256" key="1">
    <source>
        <dbReference type="ARBA" id="ARBA00022574"/>
    </source>
</evidence>
<dbReference type="PANTHER" id="PTHR44019">
    <property type="entry name" value="WD REPEAT-CONTAINING PROTEIN 55"/>
    <property type="match status" value="1"/>
</dbReference>
<sequence>MPMMLKRFFTPSYKKLTTLSGPRNAVQSVSFSADGAFVAAVGYGGVTIWDLKTSETVTSPHLPYEPKNAKHVYSSSAWLYFEGTDKYVLIVGNMAGEMFVWSSDSYQKAASGSQIVDEDRTHQVMSMHVLEPKVSPGNLGRIATSTSDRLVAVWTLTSGFDLTNVFKVKLPEDFLPRTVKFMHGSQNVFAFAKTGGGYLQLKGDNGDYSCIKKDGPSEMHSVSVDERNDLFAAWTGQRAQLFKLSSLEHCRTFLGEVSLVGNTKQVVFAEDGSILVVGTDHGFAEIFSVDSTDCIQHLHYPRKALVQYIACCMLPSSHLIAIAGSTKDQPGDVVVFKKKCSSSANGKIDGNLIVNVPITWTGIRWTGCLVILFTMAYLTFDRYARAFIWNVEGSVYPLGFGLQFFVYVPALSRFAFEQGVFNVPATTTKKDTEMYSATVTVTEQHFYTDTVTNSDTSTVFYTDTVTKLCPTLHTIPKMYPSLTLTGELDSPTIVKVTDE</sequence>
<keyword evidence="4" id="KW-0812">Transmembrane</keyword>
<keyword evidence="1 3" id="KW-0853">WD repeat</keyword>
<evidence type="ECO:0000313" key="6">
    <source>
        <dbReference type="Proteomes" id="UP001498398"/>
    </source>
</evidence>
<organism evidence="5 6">
    <name type="scientific">Marasmiellus scandens</name>
    <dbReference type="NCBI Taxonomy" id="2682957"/>
    <lineage>
        <taxon>Eukaryota</taxon>
        <taxon>Fungi</taxon>
        <taxon>Dikarya</taxon>
        <taxon>Basidiomycota</taxon>
        <taxon>Agaricomycotina</taxon>
        <taxon>Agaricomycetes</taxon>
        <taxon>Agaricomycetidae</taxon>
        <taxon>Agaricales</taxon>
        <taxon>Marasmiineae</taxon>
        <taxon>Omphalotaceae</taxon>
        <taxon>Marasmiellus</taxon>
    </lineage>
</organism>
<dbReference type="InterPro" id="IPR001680">
    <property type="entry name" value="WD40_rpt"/>
</dbReference>
<reference evidence="5 6" key="1">
    <citation type="submission" date="2024-01" db="EMBL/GenBank/DDBJ databases">
        <title>A draft genome for the cacao thread blight pathogen Marasmiellus scandens.</title>
        <authorList>
            <person name="Baruah I.K."/>
            <person name="Leung J."/>
            <person name="Bukari Y."/>
            <person name="Amoako-Attah I."/>
            <person name="Meinhardt L.W."/>
            <person name="Bailey B.A."/>
            <person name="Cohen S.P."/>
        </authorList>
    </citation>
    <scope>NUCLEOTIDE SEQUENCE [LARGE SCALE GENOMIC DNA]</scope>
    <source>
        <strain evidence="5 6">GH-19</strain>
    </source>
</reference>
<keyword evidence="6" id="KW-1185">Reference proteome</keyword>
<evidence type="ECO:0000256" key="2">
    <source>
        <dbReference type="ARBA" id="ARBA00022737"/>
    </source>
</evidence>
<comment type="caution">
    <text evidence="5">The sequence shown here is derived from an EMBL/GenBank/DDBJ whole genome shotgun (WGS) entry which is preliminary data.</text>
</comment>
<keyword evidence="4" id="KW-0472">Membrane</keyword>
<dbReference type="InterPro" id="IPR015943">
    <property type="entry name" value="WD40/YVTN_repeat-like_dom_sf"/>
</dbReference>
<dbReference type="Gene3D" id="2.130.10.10">
    <property type="entry name" value="YVTN repeat-like/Quinoprotein amine dehydrogenase"/>
    <property type="match status" value="1"/>
</dbReference>
<proteinExistence type="predicted"/>
<gene>
    <name evidence="5" type="ORF">VKT23_013856</name>
</gene>
<dbReference type="PANTHER" id="PTHR44019:SF8">
    <property type="entry name" value="POC1 CENTRIOLAR PROTEIN HOMOLOG"/>
    <property type="match status" value="1"/>
</dbReference>
<keyword evidence="2" id="KW-0677">Repeat</keyword>
<dbReference type="InterPro" id="IPR050505">
    <property type="entry name" value="WDR55/POC1"/>
</dbReference>
<dbReference type="Pfam" id="PF00400">
    <property type="entry name" value="WD40"/>
    <property type="match status" value="1"/>
</dbReference>
<dbReference type="SMART" id="SM00320">
    <property type="entry name" value="WD40"/>
    <property type="match status" value="1"/>
</dbReference>
<dbReference type="EMBL" id="JBANRG010000039">
    <property type="protein sequence ID" value="KAK7448098.1"/>
    <property type="molecule type" value="Genomic_DNA"/>
</dbReference>
<keyword evidence="4" id="KW-1133">Transmembrane helix</keyword>
<dbReference type="InterPro" id="IPR036322">
    <property type="entry name" value="WD40_repeat_dom_sf"/>
</dbReference>